<proteinExistence type="predicted"/>
<organism evidence="6 7">
    <name type="scientific">Enteractinococcus helveticum</name>
    <dbReference type="NCBI Taxonomy" id="1837282"/>
    <lineage>
        <taxon>Bacteria</taxon>
        <taxon>Bacillati</taxon>
        <taxon>Actinomycetota</taxon>
        <taxon>Actinomycetes</taxon>
        <taxon>Micrococcales</taxon>
        <taxon>Micrococcaceae</taxon>
    </lineage>
</organism>
<evidence type="ECO:0000313" key="6">
    <source>
        <dbReference type="EMBL" id="OAV61538.1"/>
    </source>
</evidence>
<reference evidence="6 7" key="1">
    <citation type="submission" date="2016-04" db="EMBL/GenBank/DDBJ databases">
        <title>First whole genome shotgun sequence of the bacterium Enteractinococcus sp. strain UASWS1574.</title>
        <authorList>
            <person name="Crovadore J."/>
            <person name="Chablais R."/>
            <person name="Lefort F."/>
        </authorList>
    </citation>
    <scope>NUCLEOTIDE SEQUENCE [LARGE SCALE GENOMIC DNA]</scope>
    <source>
        <strain evidence="6 7">UASWS1574</strain>
    </source>
</reference>
<evidence type="ECO:0000313" key="7">
    <source>
        <dbReference type="Proteomes" id="UP000078292"/>
    </source>
</evidence>
<dbReference type="GO" id="GO:0045892">
    <property type="term" value="P:negative regulation of DNA-templated transcription"/>
    <property type="evidence" value="ECO:0007669"/>
    <property type="project" value="TreeGrafter"/>
</dbReference>
<dbReference type="OrthoDB" id="5112988at2"/>
<dbReference type="PROSITE" id="PS51077">
    <property type="entry name" value="HTH_ICLR"/>
    <property type="match status" value="1"/>
</dbReference>
<evidence type="ECO:0008006" key="8">
    <source>
        <dbReference type="Google" id="ProtNLM"/>
    </source>
</evidence>
<accession>A0A1B7M0D1</accession>
<evidence type="ECO:0000256" key="1">
    <source>
        <dbReference type="ARBA" id="ARBA00023015"/>
    </source>
</evidence>
<dbReference type="InterPro" id="IPR036390">
    <property type="entry name" value="WH_DNA-bd_sf"/>
</dbReference>
<dbReference type="InterPro" id="IPR014757">
    <property type="entry name" value="Tscrpt_reg_IclR_C"/>
</dbReference>
<dbReference type="RefSeq" id="WP_043057584.1">
    <property type="nucleotide sequence ID" value="NZ_LXEY01000016.1"/>
</dbReference>
<evidence type="ECO:0000256" key="3">
    <source>
        <dbReference type="ARBA" id="ARBA00023163"/>
    </source>
</evidence>
<keyword evidence="7" id="KW-1185">Reference proteome</keyword>
<dbReference type="GO" id="GO:0003700">
    <property type="term" value="F:DNA-binding transcription factor activity"/>
    <property type="evidence" value="ECO:0007669"/>
    <property type="project" value="TreeGrafter"/>
</dbReference>
<keyword evidence="2" id="KW-0238">DNA-binding</keyword>
<evidence type="ECO:0000256" key="2">
    <source>
        <dbReference type="ARBA" id="ARBA00023125"/>
    </source>
</evidence>
<name>A0A1B7M0D1_9MICC</name>
<evidence type="ECO:0000259" key="4">
    <source>
        <dbReference type="PROSITE" id="PS51077"/>
    </source>
</evidence>
<dbReference type="PANTHER" id="PTHR30136">
    <property type="entry name" value="HELIX-TURN-HELIX TRANSCRIPTIONAL REGULATOR, ICLR FAMILY"/>
    <property type="match status" value="1"/>
</dbReference>
<keyword evidence="3" id="KW-0804">Transcription</keyword>
<dbReference type="Proteomes" id="UP000078292">
    <property type="component" value="Unassembled WGS sequence"/>
</dbReference>
<dbReference type="Pfam" id="PF01614">
    <property type="entry name" value="IclR_C"/>
    <property type="match status" value="1"/>
</dbReference>
<dbReference type="Gene3D" id="1.10.10.10">
    <property type="entry name" value="Winged helix-like DNA-binding domain superfamily/Winged helix DNA-binding domain"/>
    <property type="match status" value="1"/>
</dbReference>
<protein>
    <recommendedName>
        <fullName evidence="8">ArsR family transcriptional regulator</fullName>
    </recommendedName>
</protein>
<dbReference type="EMBL" id="LXEY01000016">
    <property type="protein sequence ID" value="OAV61538.1"/>
    <property type="molecule type" value="Genomic_DNA"/>
</dbReference>
<gene>
    <name evidence="6" type="ORF">A6F49_08855</name>
</gene>
<feature type="domain" description="HTH iclR-type" evidence="4">
    <location>
        <begin position="14"/>
        <end position="73"/>
    </location>
</feature>
<sequence length="215" mass="22844">MASKATQPGEGVKNQMLERVTAILDAVGSETLTATEIAQRTGLSKSTAHRVAQSMEAYGFLSKHPGGGYSMGRRLLSLPLQSLAGPYLSALREETGETAQLWVRQGDKRLCIDSFDSHHRLRITAEPGLIYPLHGSAGKVLASENIAETLGDRGWVESIEERTPGLSSVSAPVMRHGAVIAAVCLAIPMARIDKSPGQDHGSAVVRTAQSIAATF</sequence>
<dbReference type="STRING" id="1837282.A6F49_08855"/>
<dbReference type="SMART" id="SM00346">
    <property type="entry name" value="HTH_ICLR"/>
    <property type="match status" value="1"/>
</dbReference>
<dbReference type="AlphaFoldDB" id="A0A1B7M0D1"/>
<dbReference type="GO" id="GO:0003677">
    <property type="term" value="F:DNA binding"/>
    <property type="evidence" value="ECO:0007669"/>
    <property type="project" value="UniProtKB-KW"/>
</dbReference>
<dbReference type="SUPFAM" id="SSF46785">
    <property type="entry name" value="Winged helix' DNA-binding domain"/>
    <property type="match status" value="1"/>
</dbReference>
<dbReference type="InterPro" id="IPR005471">
    <property type="entry name" value="Tscrpt_reg_IclR_N"/>
</dbReference>
<dbReference type="InterPro" id="IPR036388">
    <property type="entry name" value="WH-like_DNA-bd_sf"/>
</dbReference>
<dbReference type="Pfam" id="PF09339">
    <property type="entry name" value="HTH_IclR"/>
    <property type="match status" value="1"/>
</dbReference>
<keyword evidence="1" id="KW-0805">Transcription regulation</keyword>
<dbReference type="PROSITE" id="PS51078">
    <property type="entry name" value="ICLR_ED"/>
    <property type="match status" value="1"/>
</dbReference>
<dbReference type="InterPro" id="IPR029016">
    <property type="entry name" value="GAF-like_dom_sf"/>
</dbReference>
<dbReference type="Gene3D" id="3.30.450.40">
    <property type="match status" value="2"/>
</dbReference>
<evidence type="ECO:0000259" key="5">
    <source>
        <dbReference type="PROSITE" id="PS51078"/>
    </source>
</evidence>
<dbReference type="InterPro" id="IPR050707">
    <property type="entry name" value="HTH_MetabolicPath_Reg"/>
</dbReference>
<dbReference type="SUPFAM" id="SSF55781">
    <property type="entry name" value="GAF domain-like"/>
    <property type="match status" value="1"/>
</dbReference>
<comment type="caution">
    <text evidence="6">The sequence shown here is derived from an EMBL/GenBank/DDBJ whole genome shotgun (WGS) entry which is preliminary data.</text>
</comment>
<dbReference type="PANTHER" id="PTHR30136:SF39">
    <property type="entry name" value="TRANSCRIPTIONAL REGULATORY PROTEIN"/>
    <property type="match status" value="1"/>
</dbReference>
<feature type="domain" description="IclR-ED" evidence="5">
    <location>
        <begin position="67"/>
        <end position="215"/>
    </location>
</feature>